<sequence length="56" mass="6204">MNYPYRYTMSADDSEEDPLSGQQPGAPDTPEYTFDGYDIEINVKVALNPVSKTGQS</sequence>
<feature type="region of interest" description="Disordered" evidence="1">
    <location>
        <begin position="1"/>
        <end position="31"/>
    </location>
</feature>
<dbReference type="EMBL" id="RIAR02000001">
    <property type="protein sequence ID" value="NSL90808.1"/>
    <property type="molecule type" value="Genomic_DNA"/>
</dbReference>
<dbReference type="Proteomes" id="UP000281028">
    <property type="component" value="Unassembled WGS sequence"/>
</dbReference>
<proteinExistence type="predicted"/>
<dbReference type="RefSeq" id="WP_158631385.1">
    <property type="nucleotide sequence ID" value="NZ_JAABOK010000006.1"/>
</dbReference>
<gene>
    <name evidence="2" type="ORF">ECE50_028550</name>
</gene>
<protein>
    <submittedName>
        <fullName evidence="2">Uncharacterized protein</fullName>
    </submittedName>
</protein>
<name>A0A9Q5D4F7_9BACT</name>
<reference evidence="2" key="1">
    <citation type="submission" date="2020-05" db="EMBL/GenBank/DDBJ databases">
        <title>Chitinophaga laudate sp. nov., isolated from a tropical peat swamp.</title>
        <authorList>
            <person name="Goh C.B.S."/>
            <person name="Lee M.S."/>
            <person name="Parimannan S."/>
            <person name="Pasbakhsh P."/>
            <person name="Yule C.M."/>
            <person name="Rajandas H."/>
            <person name="Loke S."/>
            <person name="Croft L."/>
            <person name="Tan J.B.L."/>
        </authorList>
    </citation>
    <scope>NUCLEOTIDE SEQUENCE</scope>
    <source>
        <strain evidence="2">Mgbs1</strain>
    </source>
</reference>
<organism evidence="2 3">
    <name type="scientific">Chitinophaga solisilvae</name>
    <dbReference type="NCBI Taxonomy" id="1233460"/>
    <lineage>
        <taxon>Bacteria</taxon>
        <taxon>Pseudomonadati</taxon>
        <taxon>Bacteroidota</taxon>
        <taxon>Chitinophagia</taxon>
        <taxon>Chitinophagales</taxon>
        <taxon>Chitinophagaceae</taxon>
        <taxon>Chitinophaga</taxon>
    </lineage>
</organism>
<evidence type="ECO:0000256" key="1">
    <source>
        <dbReference type="SAM" id="MobiDB-lite"/>
    </source>
</evidence>
<evidence type="ECO:0000313" key="2">
    <source>
        <dbReference type="EMBL" id="NSL90808.1"/>
    </source>
</evidence>
<comment type="caution">
    <text evidence="2">The sequence shown here is derived from an EMBL/GenBank/DDBJ whole genome shotgun (WGS) entry which is preliminary data.</text>
</comment>
<keyword evidence="3" id="KW-1185">Reference proteome</keyword>
<dbReference type="AlphaFoldDB" id="A0A9Q5D4F7"/>
<accession>A0A9Q5D4F7</accession>
<evidence type="ECO:0000313" key="3">
    <source>
        <dbReference type="Proteomes" id="UP000281028"/>
    </source>
</evidence>